<accession>A0A7V3YHF7</accession>
<dbReference type="AlphaFoldDB" id="A0A7V3YHF7"/>
<dbReference type="GO" id="GO:0044281">
    <property type="term" value="P:small molecule metabolic process"/>
    <property type="evidence" value="ECO:0007669"/>
    <property type="project" value="UniProtKB-ARBA"/>
</dbReference>
<dbReference type="GO" id="GO:0030976">
    <property type="term" value="F:thiamine pyrophosphate binding"/>
    <property type="evidence" value="ECO:0007669"/>
    <property type="project" value="InterPro"/>
</dbReference>
<sequence length="252" mass="27602">MKVVFERPKTLLEKPFTYCPGCHHGLAQRLIAEVIEELGIADRTIGVGPIGCSVYIYEFIDVDFVVGAHGRAPAIATGIKRSLPDRVVFSYQGDGDIAAIGTAEIIHVANRGELITSFFVNNAVFGMTGGQMAPTTLLGQKTKTTPLGRDPQVHGFPFRLGECLSVLEGSAYIARVALTRPQFIRQAKECIRKAFLTQMEGKGFSLIEILSPCPTNWGMSPKEAVDWLEEKMIPYFPLGELKVKGCNSRETP</sequence>
<organism evidence="3">
    <name type="scientific">Candidatus Caldatribacterium californiense</name>
    <dbReference type="NCBI Taxonomy" id="1454726"/>
    <lineage>
        <taxon>Bacteria</taxon>
        <taxon>Pseudomonadati</taxon>
        <taxon>Atribacterota</taxon>
        <taxon>Atribacteria</taxon>
        <taxon>Atribacterales</taxon>
        <taxon>Candidatus Caldatribacteriaceae</taxon>
        <taxon>Candidatus Caldatribacterium</taxon>
    </lineage>
</organism>
<dbReference type="InterPro" id="IPR011766">
    <property type="entry name" value="TPP_enzyme_TPP-bd"/>
</dbReference>
<reference evidence="3" key="1">
    <citation type="journal article" date="2020" name="mSystems">
        <title>Genome- and Community-Level Interaction Insights into Carbon Utilization and Element Cycling Functions of Hydrothermarchaeota in Hydrothermal Sediment.</title>
        <authorList>
            <person name="Zhou Z."/>
            <person name="Liu Y."/>
            <person name="Xu W."/>
            <person name="Pan J."/>
            <person name="Luo Z.H."/>
            <person name="Li M."/>
        </authorList>
    </citation>
    <scope>NUCLEOTIDE SEQUENCE [LARGE SCALE GENOMIC DNA]</scope>
    <source>
        <strain evidence="3">SpSt-747</strain>
    </source>
</reference>
<dbReference type="Gene3D" id="3.40.50.970">
    <property type="match status" value="1"/>
</dbReference>
<dbReference type="Pfam" id="PF02775">
    <property type="entry name" value="TPP_enzyme_C"/>
    <property type="match status" value="1"/>
</dbReference>
<feature type="domain" description="Thiamine pyrophosphate enzyme TPP-binding" evidence="2">
    <location>
        <begin position="58"/>
        <end position="209"/>
    </location>
</feature>
<proteinExistence type="predicted"/>
<comment type="caution">
    <text evidence="3">The sequence shown here is derived from an EMBL/GenBank/DDBJ whole genome shotgun (WGS) entry which is preliminary data.</text>
</comment>
<dbReference type="SUPFAM" id="SSF52518">
    <property type="entry name" value="Thiamin diphosphate-binding fold (THDP-binding)"/>
    <property type="match status" value="1"/>
</dbReference>
<dbReference type="EMBL" id="DTFV01000115">
    <property type="protein sequence ID" value="HGI31177.1"/>
    <property type="molecule type" value="Genomic_DNA"/>
</dbReference>
<keyword evidence="1" id="KW-0560">Oxidoreductase</keyword>
<evidence type="ECO:0000259" key="2">
    <source>
        <dbReference type="Pfam" id="PF02775"/>
    </source>
</evidence>
<dbReference type="InterPro" id="IPR029061">
    <property type="entry name" value="THDP-binding"/>
</dbReference>
<dbReference type="PANTHER" id="PTHR48084:SF3">
    <property type="entry name" value="SUBUNIT OF PYRUVATE:FLAVODOXIN OXIDOREDUCTASE"/>
    <property type="match status" value="1"/>
</dbReference>
<gene>
    <name evidence="3" type="ORF">ENV30_07745</name>
</gene>
<dbReference type="GO" id="GO:0016625">
    <property type="term" value="F:oxidoreductase activity, acting on the aldehyde or oxo group of donors, iron-sulfur protein as acceptor"/>
    <property type="evidence" value="ECO:0007669"/>
    <property type="project" value="UniProtKB-ARBA"/>
</dbReference>
<evidence type="ECO:0000313" key="3">
    <source>
        <dbReference type="EMBL" id="HGI31177.1"/>
    </source>
</evidence>
<evidence type="ECO:0000256" key="1">
    <source>
        <dbReference type="ARBA" id="ARBA00023002"/>
    </source>
</evidence>
<name>A0A7V3YHF7_9BACT</name>
<protein>
    <submittedName>
        <fullName evidence="3">2-oxoglutarate oxidoreductase</fullName>
    </submittedName>
</protein>
<dbReference type="InterPro" id="IPR051457">
    <property type="entry name" value="2-oxoacid:Fd_oxidoreductase"/>
</dbReference>
<dbReference type="PANTHER" id="PTHR48084">
    <property type="entry name" value="2-OXOGLUTARATE OXIDOREDUCTASE SUBUNIT KORB-RELATED"/>
    <property type="match status" value="1"/>
</dbReference>
<dbReference type="GO" id="GO:0045333">
    <property type="term" value="P:cellular respiration"/>
    <property type="evidence" value="ECO:0007669"/>
    <property type="project" value="UniProtKB-ARBA"/>
</dbReference>